<dbReference type="AlphaFoldDB" id="A0A0E0DD67"/>
<dbReference type="Pfam" id="PF00106">
    <property type="entry name" value="adh_short"/>
    <property type="match status" value="1"/>
</dbReference>
<dbReference type="Gene3D" id="3.40.50.720">
    <property type="entry name" value="NAD(P)-binding Rossmann-like Domain"/>
    <property type="match status" value="2"/>
</dbReference>
<evidence type="ECO:0000256" key="7">
    <source>
        <dbReference type="ARBA" id="ARBA00048508"/>
    </source>
</evidence>
<dbReference type="eggNOG" id="KOG1200">
    <property type="taxonomic scope" value="Eukaryota"/>
</dbReference>
<dbReference type="STRING" id="40149.A0A0E0DD67"/>
<dbReference type="InterPro" id="IPR002347">
    <property type="entry name" value="SDR_fam"/>
</dbReference>
<evidence type="ECO:0000256" key="4">
    <source>
        <dbReference type="ARBA" id="ARBA00022516"/>
    </source>
</evidence>
<sequence>MELRRHPQLQPYYLHGPRLDHDGVLVNYARSTEEADKVSKQIEASGGQAFAFRADVSNEADVESMMRAAAARIMMKKKKGKIINIASIAGNAGQSNYCASKAGLVGFTKSIAKEYGKENIKVNAIAPGHIAESAEGIDKRKLLAIPLGMCIKL</sequence>
<reference evidence="8" key="1">
    <citation type="submission" date="2015-04" db="UniProtKB">
        <authorList>
            <consortium name="EnsemblPlants"/>
        </authorList>
    </citation>
    <scope>IDENTIFICATION</scope>
</reference>
<evidence type="ECO:0000313" key="8">
    <source>
        <dbReference type="EnsemblPlants" id="OMERI04G08930.1"/>
    </source>
</evidence>
<dbReference type="PANTHER" id="PTHR42879:SF2">
    <property type="entry name" value="3-OXOACYL-[ACYL-CARRIER-PROTEIN] REDUCTASE FABG"/>
    <property type="match status" value="1"/>
</dbReference>
<dbReference type="PRINTS" id="PR00080">
    <property type="entry name" value="SDRFAMILY"/>
</dbReference>
<evidence type="ECO:0000256" key="1">
    <source>
        <dbReference type="ARBA" id="ARBA00005194"/>
    </source>
</evidence>
<dbReference type="InterPro" id="IPR036291">
    <property type="entry name" value="NAD(P)-bd_dom_sf"/>
</dbReference>
<comment type="pathway">
    <text evidence="1">Lipid metabolism; fatty acid biosynthesis.</text>
</comment>
<dbReference type="Proteomes" id="UP000008021">
    <property type="component" value="Chromosome 4"/>
</dbReference>
<evidence type="ECO:0000313" key="9">
    <source>
        <dbReference type="Proteomes" id="UP000008021"/>
    </source>
</evidence>
<dbReference type="HOGENOM" id="CLU_1716155_0_0_1"/>
<dbReference type="PANTHER" id="PTHR42879">
    <property type="entry name" value="3-OXOACYL-(ACYL-CARRIER-PROTEIN) REDUCTASE"/>
    <property type="match status" value="1"/>
</dbReference>
<reference evidence="8" key="2">
    <citation type="submission" date="2018-05" db="EMBL/GenBank/DDBJ databases">
        <title>OmerRS3 (Oryza meridionalis Reference Sequence Version 3).</title>
        <authorList>
            <person name="Zhang J."/>
            <person name="Kudrna D."/>
            <person name="Lee S."/>
            <person name="Talag J."/>
            <person name="Welchert J."/>
            <person name="Wing R.A."/>
        </authorList>
    </citation>
    <scope>NUCLEOTIDE SEQUENCE [LARGE SCALE GENOMIC DNA]</scope>
    <source>
        <strain evidence="8">cv. OR44</strain>
    </source>
</reference>
<accession>A0A0E0DD67</accession>
<keyword evidence="6" id="KW-0443">Lipid metabolism</keyword>
<dbReference type="InterPro" id="IPR020904">
    <property type="entry name" value="Sc_DH/Rdtase_CS"/>
</dbReference>
<dbReference type="EC" id="1.1.1.100" evidence="3"/>
<keyword evidence="4" id="KW-0444">Lipid biosynthesis</keyword>
<comment type="similarity">
    <text evidence="2">Belongs to the short-chain dehydrogenases/reductases (SDR) family.</text>
</comment>
<dbReference type="SUPFAM" id="SSF51735">
    <property type="entry name" value="NAD(P)-binding Rossmann-fold domains"/>
    <property type="match status" value="1"/>
</dbReference>
<dbReference type="GO" id="GO:0006633">
    <property type="term" value="P:fatty acid biosynthetic process"/>
    <property type="evidence" value="ECO:0007669"/>
    <property type="project" value="UniProtKB-KW"/>
</dbReference>
<keyword evidence="5" id="KW-0276">Fatty acid metabolism</keyword>
<organism evidence="8">
    <name type="scientific">Oryza meridionalis</name>
    <dbReference type="NCBI Taxonomy" id="40149"/>
    <lineage>
        <taxon>Eukaryota</taxon>
        <taxon>Viridiplantae</taxon>
        <taxon>Streptophyta</taxon>
        <taxon>Embryophyta</taxon>
        <taxon>Tracheophyta</taxon>
        <taxon>Spermatophyta</taxon>
        <taxon>Magnoliopsida</taxon>
        <taxon>Liliopsida</taxon>
        <taxon>Poales</taxon>
        <taxon>Poaceae</taxon>
        <taxon>BOP clade</taxon>
        <taxon>Oryzoideae</taxon>
        <taxon>Oryzeae</taxon>
        <taxon>Oryzinae</taxon>
        <taxon>Oryza</taxon>
    </lineage>
</organism>
<keyword evidence="6" id="KW-0275">Fatty acid biosynthesis</keyword>
<name>A0A0E0DD67_9ORYZ</name>
<keyword evidence="9" id="KW-1185">Reference proteome</keyword>
<protein>
    <recommendedName>
        <fullName evidence="3">3-oxoacyl-[acyl-carrier-protein] reductase</fullName>
        <ecNumber evidence="3">1.1.1.100</ecNumber>
    </recommendedName>
</protein>
<dbReference type="InterPro" id="IPR050259">
    <property type="entry name" value="SDR"/>
</dbReference>
<proteinExistence type="inferred from homology"/>
<dbReference type="Gramene" id="OMERI04G08930.1">
    <property type="protein sequence ID" value="OMERI04G08930.1"/>
    <property type="gene ID" value="OMERI04G08930"/>
</dbReference>
<comment type="catalytic activity">
    <reaction evidence="7">
        <text>a (3R)-hydroxyacyl-[ACP] + NADP(+) = a 3-oxoacyl-[ACP] + NADPH + H(+)</text>
        <dbReference type="Rhea" id="RHEA:17397"/>
        <dbReference type="Rhea" id="RHEA-COMP:9916"/>
        <dbReference type="Rhea" id="RHEA-COMP:9945"/>
        <dbReference type="ChEBI" id="CHEBI:15378"/>
        <dbReference type="ChEBI" id="CHEBI:57783"/>
        <dbReference type="ChEBI" id="CHEBI:58349"/>
        <dbReference type="ChEBI" id="CHEBI:78776"/>
        <dbReference type="ChEBI" id="CHEBI:78827"/>
        <dbReference type="EC" id="1.1.1.100"/>
    </reaction>
</comment>
<dbReference type="EnsemblPlants" id="OMERI04G08930.1">
    <property type="protein sequence ID" value="OMERI04G08930.1"/>
    <property type="gene ID" value="OMERI04G08930"/>
</dbReference>
<evidence type="ECO:0000256" key="5">
    <source>
        <dbReference type="ARBA" id="ARBA00022832"/>
    </source>
</evidence>
<dbReference type="PROSITE" id="PS00061">
    <property type="entry name" value="ADH_SHORT"/>
    <property type="match status" value="1"/>
</dbReference>
<evidence type="ECO:0000256" key="6">
    <source>
        <dbReference type="ARBA" id="ARBA00023160"/>
    </source>
</evidence>
<evidence type="ECO:0000256" key="3">
    <source>
        <dbReference type="ARBA" id="ARBA00012948"/>
    </source>
</evidence>
<evidence type="ECO:0000256" key="2">
    <source>
        <dbReference type="ARBA" id="ARBA00006484"/>
    </source>
</evidence>
<dbReference type="PRINTS" id="PR00081">
    <property type="entry name" value="GDHRDH"/>
</dbReference>
<dbReference type="GO" id="GO:0004316">
    <property type="term" value="F:3-oxoacyl-[acyl-carrier-protein] reductase (NADPH) activity"/>
    <property type="evidence" value="ECO:0007669"/>
    <property type="project" value="UniProtKB-EC"/>
</dbReference>